<name>A0A5S9MTZ1_9GAMM</name>
<dbReference type="InterPro" id="IPR009061">
    <property type="entry name" value="DNA-bd_dom_put_sf"/>
</dbReference>
<organism evidence="2 3">
    <name type="scientific">BD1-7 clade bacterium</name>
    <dbReference type="NCBI Taxonomy" id="2029982"/>
    <lineage>
        <taxon>Bacteria</taxon>
        <taxon>Pseudomonadati</taxon>
        <taxon>Pseudomonadota</taxon>
        <taxon>Gammaproteobacteria</taxon>
        <taxon>Cellvibrionales</taxon>
        <taxon>Spongiibacteraceae</taxon>
        <taxon>BD1-7 clade</taxon>
    </lineage>
</organism>
<dbReference type="OrthoDB" id="8537306at2"/>
<dbReference type="Pfam" id="PF12728">
    <property type="entry name" value="HTH_17"/>
    <property type="match status" value="1"/>
</dbReference>
<evidence type="ECO:0000313" key="3">
    <source>
        <dbReference type="Proteomes" id="UP000434580"/>
    </source>
</evidence>
<dbReference type="SUPFAM" id="SSF46955">
    <property type="entry name" value="Putative DNA-binding domain"/>
    <property type="match status" value="1"/>
</dbReference>
<accession>A0A5S9MTZ1</accession>
<dbReference type="EMBL" id="CACSII010000001">
    <property type="protein sequence ID" value="CAA0079504.1"/>
    <property type="molecule type" value="Genomic_DNA"/>
</dbReference>
<dbReference type="InterPro" id="IPR041657">
    <property type="entry name" value="HTH_17"/>
</dbReference>
<evidence type="ECO:0000259" key="1">
    <source>
        <dbReference type="Pfam" id="PF12728"/>
    </source>
</evidence>
<dbReference type="Proteomes" id="UP000434580">
    <property type="component" value="Unassembled WGS sequence"/>
</dbReference>
<sequence>MSFPELLTTRQAAELLGVSAATLATWRSTKAVNIPFTKIGNSIRYIREDLISMIRENRVHTDD</sequence>
<evidence type="ECO:0000313" key="2">
    <source>
        <dbReference type="EMBL" id="CAA0079504.1"/>
    </source>
</evidence>
<reference evidence="2 3" key="1">
    <citation type="submission" date="2019-11" db="EMBL/GenBank/DDBJ databases">
        <authorList>
            <person name="Holert J."/>
        </authorList>
    </citation>
    <scope>NUCLEOTIDE SEQUENCE [LARGE SCALE GENOMIC DNA]</scope>
    <source>
        <strain evidence="2">BC5_2</strain>
    </source>
</reference>
<feature type="domain" description="Helix-turn-helix" evidence="1">
    <location>
        <begin position="6"/>
        <end position="58"/>
    </location>
</feature>
<dbReference type="Gene3D" id="1.10.1660.10">
    <property type="match status" value="1"/>
</dbReference>
<dbReference type="AlphaFoldDB" id="A0A5S9MTZ1"/>
<proteinExistence type="predicted"/>
<protein>
    <recommendedName>
        <fullName evidence="1">Helix-turn-helix domain-containing protein</fullName>
    </recommendedName>
</protein>
<gene>
    <name evidence="2" type="ORF">DPBNPPHM_00148</name>
</gene>